<dbReference type="EMBL" id="KK107178">
    <property type="protein sequence ID" value="EZA56056.1"/>
    <property type="molecule type" value="Genomic_DNA"/>
</dbReference>
<evidence type="ECO:0000313" key="3">
    <source>
        <dbReference type="Proteomes" id="UP000053097"/>
    </source>
</evidence>
<accession>A0A026WK84</accession>
<organism evidence="2 3">
    <name type="scientific">Ooceraea biroi</name>
    <name type="common">Clonal raider ant</name>
    <name type="synonym">Cerapachys biroi</name>
    <dbReference type="NCBI Taxonomy" id="2015173"/>
    <lineage>
        <taxon>Eukaryota</taxon>
        <taxon>Metazoa</taxon>
        <taxon>Ecdysozoa</taxon>
        <taxon>Arthropoda</taxon>
        <taxon>Hexapoda</taxon>
        <taxon>Insecta</taxon>
        <taxon>Pterygota</taxon>
        <taxon>Neoptera</taxon>
        <taxon>Endopterygota</taxon>
        <taxon>Hymenoptera</taxon>
        <taxon>Apocrita</taxon>
        <taxon>Aculeata</taxon>
        <taxon>Formicoidea</taxon>
        <taxon>Formicidae</taxon>
        <taxon>Dorylinae</taxon>
        <taxon>Ooceraea</taxon>
    </lineage>
</organism>
<evidence type="ECO:0000256" key="1">
    <source>
        <dbReference type="SAM" id="MobiDB-lite"/>
    </source>
</evidence>
<name>A0A026WK84_OOCBI</name>
<dbReference type="AlphaFoldDB" id="A0A026WK84"/>
<feature type="non-terminal residue" evidence="2">
    <location>
        <position position="1"/>
    </location>
</feature>
<gene>
    <name evidence="2" type="ORF">X777_03881</name>
</gene>
<dbReference type="Proteomes" id="UP000053097">
    <property type="component" value="Unassembled WGS sequence"/>
</dbReference>
<keyword evidence="3" id="KW-1185">Reference proteome</keyword>
<feature type="region of interest" description="Disordered" evidence="1">
    <location>
        <begin position="112"/>
        <end position="138"/>
    </location>
</feature>
<reference evidence="2 3" key="1">
    <citation type="journal article" date="2014" name="Curr. Biol.">
        <title>The genome of the clonal raider ant Cerapachys biroi.</title>
        <authorList>
            <person name="Oxley P.R."/>
            <person name="Ji L."/>
            <person name="Fetter-Pruneda I."/>
            <person name="McKenzie S.K."/>
            <person name="Li C."/>
            <person name="Hu H."/>
            <person name="Zhang G."/>
            <person name="Kronauer D.J."/>
        </authorList>
    </citation>
    <scope>NUCLEOTIDE SEQUENCE [LARGE SCALE GENOMIC DNA]</scope>
</reference>
<protein>
    <submittedName>
        <fullName evidence="2">Uncharacterized protein</fullName>
    </submittedName>
</protein>
<proteinExistence type="predicted"/>
<evidence type="ECO:0000313" key="2">
    <source>
        <dbReference type="EMBL" id="EZA56056.1"/>
    </source>
</evidence>
<sequence length="150" mass="17977">GRRVENECLEELWTRPDVIEDDIFHLRNLYGEDEWAPENWDDWNIEPIVANKTSKCEEEEEEDLLEGFKKKWRIDEDEDSDIEIIFDKKRARGDDDDDDVVFLYAKRVRFVEEEERDDEESEDEGLDEESEEEEDDDEIQIALVAEGKEE</sequence>